<dbReference type="SUPFAM" id="SSF46767">
    <property type="entry name" value="Methylated DNA-protein cysteine methyltransferase, C-terminal domain"/>
    <property type="match status" value="1"/>
</dbReference>
<dbReference type="Gene3D" id="1.10.10.10">
    <property type="entry name" value="Winged helix-like DNA-binding domain superfamily/Winged helix DNA-binding domain"/>
    <property type="match status" value="1"/>
</dbReference>
<dbReference type="GO" id="GO:0032259">
    <property type="term" value="P:methylation"/>
    <property type="evidence" value="ECO:0007669"/>
    <property type="project" value="UniProtKB-KW"/>
</dbReference>
<dbReference type="PANTHER" id="PTHR10815">
    <property type="entry name" value="METHYLATED-DNA--PROTEIN-CYSTEINE METHYLTRANSFERASE"/>
    <property type="match status" value="1"/>
</dbReference>
<evidence type="ECO:0000259" key="7">
    <source>
        <dbReference type="Pfam" id="PF01035"/>
    </source>
</evidence>
<comment type="caution">
    <text evidence="8">The sequence shown here is derived from an EMBL/GenBank/DDBJ whole genome shotgun (WGS) entry which is preliminary data.</text>
</comment>
<sequence length="108" mass="11700">MSRESTAFEQSVYALLMKIPVGKVVTYREMARALDCGSAQAIGQALKRNPLAPEVPCHRVIKTDGGIGGYSGETMGPKLKEKLELLASEGVGFDATGKLQDPKRLHHF</sequence>
<dbReference type="AlphaFoldDB" id="A0AAE2SGN0"/>
<organism evidence="8 9">
    <name type="scientific">Oceaniferula flava</name>
    <dbReference type="NCBI Taxonomy" id="2800421"/>
    <lineage>
        <taxon>Bacteria</taxon>
        <taxon>Pseudomonadati</taxon>
        <taxon>Verrucomicrobiota</taxon>
        <taxon>Verrucomicrobiia</taxon>
        <taxon>Verrucomicrobiales</taxon>
        <taxon>Verrucomicrobiaceae</taxon>
        <taxon>Oceaniferula</taxon>
    </lineage>
</organism>
<dbReference type="CDD" id="cd06445">
    <property type="entry name" value="ATase"/>
    <property type="match status" value="1"/>
</dbReference>
<comment type="catalytic activity">
    <reaction evidence="1">
        <text>a 4-O-methyl-thymidine in DNA + L-cysteinyl-[protein] = a thymidine in DNA + S-methyl-L-cysteinyl-[protein]</text>
        <dbReference type="Rhea" id="RHEA:53428"/>
        <dbReference type="Rhea" id="RHEA-COMP:10131"/>
        <dbReference type="Rhea" id="RHEA-COMP:10132"/>
        <dbReference type="Rhea" id="RHEA-COMP:13555"/>
        <dbReference type="Rhea" id="RHEA-COMP:13556"/>
        <dbReference type="ChEBI" id="CHEBI:29950"/>
        <dbReference type="ChEBI" id="CHEBI:82612"/>
        <dbReference type="ChEBI" id="CHEBI:137386"/>
        <dbReference type="ChEBI" id="CHEBI:137387"/>
        <dbReference type="EC" id="2.1.1.63"/>
    </reaction>
</comment>
<evidence type="ECO:0000256" key="1">
    <source>
        <dbReference type="ARBA" id="ARBA00001286"/>
    </source>
</evidence>
<evidence type="ECO:0000256" key="4">
    <source>
        <dbReference type="ARBA" id="ARBA00022763"/>
    </source>
</evidence>
<evidence type="ECO:0000256" key="3">
    <source>
        <dbReference type="ARBA" id="ARBA00022679"/>
    </source>
</evidence>
<dbReference type="InterPro" id="IPR001497">
    <property type="entry name" value="MethylDNA_cys_MeTrfase_AS"/>
</dbReference>
<dbReference type="RefSeq" id="WP_309490844.1">
    <property type="nucleotide sequence ID" value="NZ_JAENIG010000011.1"/>
</dbReference>
<name>A0AAE2SGN0_9BACT</name>
<dbReference type="NCBIfam" id="TIGR00589">
    <property type="entry name" value="ogt"/>
    <property type="match status" value="1"/>
</dbReference>
<evidence type="ECO:0000256" key="6">
    <source>
        <dbReference type="ARBA" id="ARBA00049348"/>
    </source>
</evidence>
<proteinExistence type="predicted"/>
<evidence type="ECO:0000256" key="2">
    <source>
        <dbReference type="ARBA" id="ARBA00022603"/>
    </source>
</evidence>
<dbReference type="InterPro" id="IPR014048">
    <property type="entry name" value="MethylDNA_cys_MeTrfase_DNA-bd"/>
</dbReference>
<evidence type="ECO:0000313" key="8">
    <source>
        <dbReference type="EMBL" id="MBK1856225.1"/>
    </source>
</evidence>
<reference evidence="8" key="1">
    <citation type="submission" date="2021-01" db="EMBL/GenBank/DDBJ databases">
        <title>Modified the classification status of verrucomicrobia.</title>
        <authorList>
            <person name="Feng X."/>
        </authorList>
    </citation>
    <scope>NUCLEOTIDE SEQUENCE</scope>
    <source>
        <strain evidence="8">5K15</strain>
    </source>
</reference>
<keyword evidence="4" id="KW-0227">DNA damage</keyword>
<comment type="catalytic activity">
    <reaction evidence="6">
        <text>a 6-O-methyl-2'-deoxyguanosine in DNA + L-cysteinyl-[protein] = S-methyl-L-cysteinyl-[protein] + a 2'-deoxyguanosine in DNA</text>
        <dbReference type="Rhea" id="RHEA:24000"/>
        <dbReference type="Rhea" id="RHEA-COMP:10131"/>
        <dbReference type="Rhea" id="RHEA-COMP:10132"/>
        <dbReference type="Rhea" id="RHEA-COMP:11367"/>
        <dbReference type="Rhea" id="RHEA-COMP:11368"/>
        <dbReference type="ChEBI" id="CHEBI:29950"/>
        <dbReference type="ChEBI" id="CHEBI:82612"/>
        <dbReference type="ChEBI" id="CHEBI:85445"/>
        <dbReference type="ChEBI" id="CHEBI:85448"/>
        <dbReference type="EC" id="2.1.1.63"/>
    </reaction>
</comment>
<feature type="domain" description="Methylated-DNA-[protein]-cysteine S-methyltransferase DNA binding" evidence="7">
    <location>
        <begin position="7"/>
        <end position="91"/>
    </location>
</feature>
<accession>A0AAE2SGN0</accession>
<dbReference type="InterPro" id="IPR036388">
    <property type="entry name" value="WH-like_DNA-bd_sf"/>
</dbReference>
<dbReference type="GO" id="GO:0006281">
    <property type="term" value="P:DNA repair"/>
    <property type="evidence" value="ECO:0007669"/>
    <property type="project" value="UniProtKB-KW"/>
</dbReference>
<gene>
    <name evidence="8" type="ORF">JIN83_14735</name>
</gene>
<dbReference type="Pfam" id="PF01035">
    <property type="entry name" value="DNA_binding_1"/>
    <property type="match status" value="1"/>
</dbReference>
<keyword evidence="2" id="KW-0489">Methyltransferase</keyword>
<evidence type="ECO:0000256" key="5">
    <source>
        <dbReference type="ARBA" id="ARBA00023204"/>
    </source>
</evidence>
<keyword evidence="5" id="KW-0234">DNA repair</keyword>
<protein>
    <submittedName>
        <fullName evidence="8">MGMT family protein</fullName>
    </submittedName>
</protein>
<keyword evidence="3" id="KW-0808">Transferase</keyword>
<dbReference type="EMBL" id="JAENIG010000011">
    <property type="protein sequence ID" value="MBK1856225.1"/>
    <property type="molecule type" value="Genomic_DNA"/>
</dbReference>
<dbReference type="Proteomes" id="UP000634206">
    <property type="component" value="Unassembled WGS sequence"/>
</dbReference>
<keyword evidence="9" id="KW-1185">Reference proteome</keyword>
<dbReference type="GO" id="GO:0003908">
    <property type="term" value="F:methylated-DNA-[protein]-cysteine S-methyltransferase activity"/>
    <property type="evidence" value="ECO:0007669"/>
    <property type="project" value="UniProtKB-EC"/>
</dbReference>
<evidence type="ECO:0000313" key="9">
    <source>
        <dbReference type="Proteomes" id="UP000634206"/>
    </source>
</evidence>
<dbReference type="PANTHER" id="PTHR10815:SF13">
    <property type="entry name" value="METHYLATED-DNA--PROTEIN-CYSTEINE METHYLTRANSFERASE"/>
    <property type="match status" value="1"/>
</dbReference>
<dbReference type="InterPro" id="IPR036217">
    <property type="entry name" value="MethylDNA_cys_MeTrfase_DNAb"/>
</dbReference>
<dbReference type="PROSITE" id="PS00374">
    <property type="entry name" value="MGMT"/>
    <property type="match status" value="1"/>
</dbReference>